<proteinExistence type="predicted"/>
<sequence length="487" mass="55889">MLSQWVTEELQEVELYDKRLEARFRKLLDCLSKASNASIPAACDDRAEMVAAYRFFDNEKVEFENVLQPHIESSYHRVRGQRVALLVQDTTELDLTRPHSEVEGTGPLQNGNRCGALLHLLHAFTPDGTPLGTLLAEAWAREPKADSERPKRGSSAKRMQVARKPFEEKETYRWLTTAEHCAEIKSSTPDTQLIMLADRESDITEVIDYCRDQNVFDWVIRSEGSRVLNKKRQAETSVSVHDALRETKPLFERELDIRQRHSWGNGSSLKHLPSKADRQARVLKVNVHAKQITLNDPRAGRCDGVQVNAVLVREKRPSKHHQPIEWLLLTSLPIDTTEKVKQVLDYYLQRWMIELFFKVLKSGCKIESRRFEHMDRFLPALSLYLIVAWRSLYVCRVSRAHPKVTCEVLYSEAEWKGVWQVVTKTAPPRKPPGLMTMTRLMAQRGGYINRKDSGPPGPQTVWLGLREMHTIAECWLTFGPGANKTCV</sequence>
<feature type="domain" description="Transposase Tn5-like N-terminal" evidence="3">
    <location>
        <begin position="4"/>
        <end position="61"/>
    </location>
</feature>
<dbReference type="PANTHER" id="PTHR37319">
    <property type="entry name" value="TRANSPOSASE"/>
    <property type="match status" value="1"/>
</dbReference>
<dbReference type="Pfam" id="PF14706">
    <property type="entry name" value="Tnp_DNA_bind"/>
    <property type="match status" value="1"/>
</dbReference>
<dbReference type="Proteomes" id="UP001430306">
    <property type="component" value="Unassembled WGS sequence"/>
</dbReference>
<dbReference type="InterPro" id="IPR038215">
    <property type="entry name" value="TN5-like_N_sf"/>
</dbReference>
<dbReference type="NCBIfam" id="NF033590">
    <property type="entry name" value="transpos_IS4_3"/>
    <property type="match status" value="1"/>
</dbReference>
<evidence type="ECO:0000259" key="2">
    <source>
        <dbReference type="Pfam" id="PF02281"/>
    </source>
</evidence>
<evidence type="ECO:0000313" key="4">
    <source>
        <dbReference type="EMBL" id="MCC9644338.1"/>
    </source>
</evidence>
<protein>
    <submittedName>
        <fullName evidence="4">IS4 family transposase</fullName>
    </submittedName>
</protein>
<dbReference type="InterPro" id="IPR014735">
    <property type="entry name" value="Transposase_Tn5-like_N"/>
</dbReference>
<dbReference type="InterPro" id="IPR014737">
    <property type="entry name" value="Transposase_Tn5-like_C"/>
</dbReference>
<dbReference type="Pfam" id="PF02281">
    <property type="entry name" value="Dimer_Tnp_Tn5"/>
    <property type="match status" value="1"/>
</dbReference>
<reference evidence="4" key="1">
    <citation type="submission" date="2021-11" db="EMBL/GenBank/DDBJ databases">
        <title>Genome sequence.</title>
        <authorList>
            <person name="Sun Q."/>
        </authorList>
    </citation>
    <scope>NUCLEOTIDE SEQUENCE</scope>
    <source>
        <strain evidence="4">JC740</strain>
    </source>
</reference>
<name>A0ABS8NNH3_9BACT</name>
<dbReference type="InterPro" id="IPR003201">
    <property type="entry name" value="Transposase_Tn5"/>
</dbReference>
<dbReference type="InterPro" id="IPR047768">
    <property type="entry name" value="Tn5p-like"/>
</dbReference>
<dbReference type="InterPro" id="IPR054836">
    <property type="entry name" value="Tn5_transposase"/>
</dbReference>
<gene>
    <name evidence="4" type="ORF">LOC71_18830</name>
</gene>
<feature type="domain" description="Transposase Tn5 dimerisation" evidence="2">
    <location>
        <begin position="386"/>
        <end position="473"/>
    </location>
</feature>
<dbReference type="InterPro" id="IPR012337">
    <property type="entry name" value="RNaseH-like_sf"/>
</dbReference>
<dbReference type="Gene3D" id="1.10.740.10">
    <property type="entry name" value="Transferase Inhibitor Protein From Tn5, Chain"/>
    <property type="match status" value="1"/>
</dbReference>
<evidence type="ECO:0000256" key="1">
    <source>
        <dbReference type="SAM" id="MobiDB-lite"/>
    </source>
</evidence>
<dbReference type="RefSeq" id="WP_230275696.1">
    <property type="nucleotide sequence ID" value="NZ_JAJKFW010000040.1"/>
</dbReference>
<comment type="caution">
    <text evidence="4">The sequence shown here is derived from an EMBL/GenBank/DDBJ whole genome shotgun (WGS) entry which is preliminary data.</text>
</comment>
<organism evidence="4 5">
    <name type="scientific">Rhodopirellula halodulae</name>
    <dbReference type="NCBI Taxonomy" id="2894198"/>
    <lineage>
        <taxon>Bacteria</taxon>
        <taxon>Pseudomonadati</taxon>
        <taxon>Planctomycetota</taxon>
        <taxon>Planctomycetia</taxon>
        <taxon>Pirellulales</taxon>
        <taxon>Pirellulaceae</taxon>
        <taxon>Rhodopirellula</taxon>
    </lineage>
</organism>
<feature type="region of interest" description="Disordered" evidence="1">
    <location>
        <begin position="142"/>
        <end position="162"/>
    </location>
</feature>
<feature type="compositionally biased region" description="Basic and acidic residues" evidence="1">
    <location>
        <begin position="142"/>
        <end position="151"/>
    </location>
</feature>
<dbReference type="Gene3D" id="1.10.246.40">
    <property type="entry name" value="Tn5 transposase, domain 1"/>
    <property type="match status" value="1"/>
</dbReference>
<evidence type="ECO:0000313" key="5">
    <source>
        <dbReference type="Proteomes" id="UP001430306"/>
    </source>
</evidence>
<accession>A0ABS8NNH3</accession>
<dbReference type="PANTHER" id="PTHR37319:SF1">
    <property type="entry name" value="TRANSPOSASE TN5 DIMERISATION DOMAIN-CONTAINING PROTEIN"/>
    <property type="match status" value="1"/>
</dbReference>
<dbReference type="EMBL" id="JAJKFW010000040">
    <property type="protein sequence ID" value="MCC9644338.1"/>
    <property type="molecule type" value="Genomic_DNA"/>
</dbReference>
<evidence type="ECO:0000259" key="3">
    <source>
        <dbReference type="Pfam" id="PF14706"/>
    </source>
</evidence>
<dbReference type="Gene3D" id="3.90.350.10">
    <property type="entry name" value="Transposase Inhibitor Protein From Tn5, Chain A, domain 1"/>
    <property type="match status" value="1"/>
</dbReference>
<keyword evidence="5" id="KW-1185">Reference proteome</keyword>
<dbReference type="SUPFAM" id="SSF53098">
    <property type="entry name" value="Ribonuclease H-like"/>
    <property type="match status" value="1"/>
</dbReference>